<keyword evidence="5" id="KW-0645">Protease</keyword>
<evidence type="ECO:0000256" key="4">
    <source>
        <dbReference type="PIRSR" id="PIRSR601461-2"/>
    </source>
</evidence>
<dbReference type="FunCoup" id="D2W0H2">
    <property type="interactions" value="32"/>
</dbReference>
<dbReference type="eggNOG" id="KOG1339">
    <property type="taxonomic scope" value="Eukaryota"/>
</dbReference>
<keyword evidence="5" id="KW-0378">Hydrolase</keyword>
<dbReference type="PANTHER" id="PTHR47966">
    <property type="entry name" value="BETA-SITE APP-CLEAVING ENZYME, ISOFORM A-RELATED"/>
    <property type="match status" value="1"/>
</dbReference>
<feature type="domain" description="Peptidase A1" evidence="6">
    <location>
        <begin position="77"/>
        <end position="382"/>
    </location>
</feature>
<dbReference type="GO" id="GO:0004190">
    <property type="term" value="F:aspartic-type endopeptidase activity"/>
    <property type="evidence" value="ECO:0007669"/>
    <property type="project" value="UniProtKB-KW"/>
</dbReference>
<comment type="similarity">
    <text evidence="1 5">Belongs to the peptidase A1 family.</text>
</comment>
<dbReference type="PRINTS" id="PR00792">
    <property type="entry name" value="PEPSIN"/>
</dbReference>
<name>D2W0H2_NAEGR</name>
<evidence type="ECO:0000256" key="2">
    <source>
        <dbReference type="ARBA" id="ARBA00023157"/>
    </source>
</evidence>
<dbReference type="SUPFAM" id="SSF50630">
    <property type="entry name" value="Acid proteases"/>
    <property type="match status" value="1"/>
</dbReference>
<dbReference type="EMBL" id="GG738918">
    <property type="protein sequence ID" value="EFC37428.1"/>
    <property type="molecule type" value="Genomic_DNA"/>
</dbReference>
<evidence type="ECO:0000256" key="3">
    <source>
        <dbReference type="PIRSR" id="PIRSR601461-1"/>
    </source>
</evidence>
<keyword evidence="5" id="KW-0064">Aspartyl protease</keyword>
<dbReference type="InterPro" id="IPR001461">
    <property type="entry name" value="Aspartic_peptidase_A1"/>
</dbReference>
<accession>D2W0H2</accession>
<dbReference type="KEGG" id="ngr:NAEGRDRAFT_81926"/>
<keyword evidence="8" id="KW-1185">Reference proteome</keyword>
<feature type="active site" evidence="3">
    <location>
        <position position="95"/>
    </location>
</feature>
<proteinExistence type="inferred from homology"/>
<dbReference type="InterPro" id="IPR033121">
    <property type="entry name" value="PEPTIDASE_A1"/>
</dbReference>
<dbReference type="Gene3D" id="2.40.70.10">
    <property type="entry name" value="Acid Proteases"/>
    <property type="match status" value="2"/>
</dbReference>
<gene>
    <name evidence="7" type="ORF">NAEGRDRAFT_81926</name>
</gene>
<protein>
    <submittedName>
        <fullName evidence="7">Predicted protein</fullName>
    </submittedName>
</protein>
<dbReference type="VEuPathDB" id="AmoebaDB:NAEGRDRAFT_81926"/>
<evidence type="ECO:0000313" key="7">
    <source>
        <dbReference type="EMBL" id="EFC37428.1"/>
    </source>
</evidence>
<dbReference type="PROSITE" id="PS00141">
    <property type="entry name" value="ASP_PROTEASE"/>
    <property type="match status" value="2"/>
</dbReference>
<feature type="disulfide bond" evidence="4">
    <location>
        <begin position="306"/>
        <end position="343"/>
    </location>
</feature>
<dbReference type="Proteomes" id="UP000006671">
    <property type="component" value="Unassembled WGS sequence"/>
</dbReference>
<keyword evidence="2 4" id="KW-1015">Disulfide bond</keyword>
<dbReference type="InterPro" id="IPR001969">
    <property type="entry name" value="Aspartic_peptidase_AS"/>
</dbReference>
<dbReference type="FunFam" id="2.40.70.10:FF:000004">
    <property type="entry name" value="Pepsin A"/>
    <property type="match status" value="1"/>
</dbReference>
<dbReference type="AlphaFoldDB" id="D2W0H2"/>
<dbReference type="GeneID" id="8861031"/>
<feature type="disulfide bond" evidence="4">
    <location>
        <begin position="108"/>
        <end position="113"/>
    </location>
</feature>
<evidence type="ECO:0000256" key="5">
    <source>
        <dbReference type="RuleBase" id="RU000454"/>
    </source>
</evidence>
<dbReference type="STRING" id="5762.D2W0H2"/>
<dbReference type="PANTHER" id="PTHR47966:SF51">
    <property type="entry name" value="BETA-SITE APP-CLEAVING ENZYME, ISOFORM A-RELATED"/>
    <property type="match status" value="1"/>
</dbReference>
<dbReference type="FunFam" id="2.40.70.10:FF:000044">
    <property type="entry name" value="Lysosomal aspartic protease"/>
    <property type="match status" value="1"/>
</dbReference>
<sequence length="388" mass="42247">MAMNIHAEKTFEIPLRKRAYDDARAASVKLSKMRSIQTQNKLRSLLYSATRLATTKPSLKVGATPIVPLKDYDDVEYYGEITIGTPAQTFKVVFDTGSSNLWVPSVACKDLSCVRHARYNHTKSSTYVPNGQSFNITYGTGAVKGILSSDTVVVGGLAIKGQVFGETTNEYTDTFLNAKIDGICGFAFPNIAVDGVTPVFNNLMKQRLVDKNIFSFYMSKKAGSGASAMILGGINSKYYTGSFSYVPLIQHNYWSIALDDIAMNGQGQSLCGFGCMAIVDTGTSLIAGTPDVMQPIINQLNVAEDCSNIDSNPNVSFVIGGKQYLLTPRDYVIKITSQGQTQCFPGFQTMDMGTNGFVILGDVFISTYYTVFDYEGSRVGFAKSNQNL</sequence>
<dbReference type="PROSITE" id="PS51767">
    <property type="entry name" value="PEPTIDASE_A1"/>
    <property type="match status" value="1"/>
</dbReference>
<feature type="active site" evidence="3">
    <location>
        <position position="280"/>
    </location>
</feature>
<dbReference type="Pfam" id="PF00026">
    <property type="entry name" value="Asp"/>
    <property type="match status" value="1"/>
</dbReference>
<evidence type="ECO:0000313" key="8">
    <source>
        <dbReference type="Proteomes" id="UP000006671"/>
    </source>
</evidence>
<dbReference type="RefSeq" id="XP_002670172.1">
    <property type="nucleotide sequence ID" value="XM_002670126.1"/>
</dbReference>
<dbReference type="GO" id="GO:0006508">
    <property type="term" value="P:proteolysis"/>
    <property type="evidence" value="ECO:0007669"/>
    <property type="project" value="UniProtKB-KW"/>
</dbReference>
<dbReference type="OrthoDB" id="771136at2759"/>
<dbReference type="OMA" id="LCKASCQ"/>
<reference evidence="7 8" key="1">
    <citation type="journal article" date="2010" name="Cell">
        <title>The genome of Naegleria gruberi illuminates early eukaryotic versatility.</title>
        <authorList>
            <person name="Fritz-Laylin L.K."/>
            <person name="Prochnik S.E."/>
            <person name="Ginger M.L."/>
            <person name="Dacks J.B."/>
            <person name="Carpenter M.L."/>
            <person name="Field M.C."/>
            <person name="Kuo A."/>
            <person name="Paredez A."/>
            <person name="Chapman J."/>
            <person name="Pham J."/>
            <person name="Shu S."/>
            <person name="Neupane R."/>
            <person name="Cipriano M."/>
            <person name="Mancuso J."/>
            <person name="Tu H."/>
            <person name="Salamov A."/>
            <person name="Lindquist E."/>
            <person name="Shapiro H."/>
            <person name="Lucas S."/>
            <person name="Grigoriev I.V."/>
            <person name="Cande W.Z."/>
            <person name="Fulton C."/>
            <person name="Rokhsar D.S."/>
            <person name="Dawson S.C."/>
        </authorList>
    </citation>
    <scope>NUCLEOTIDE SEQUENCE [LARGE SCALE GENOMIC DNA]</scope>
    <source>
        <strain evidence="7 8">NEG-M</strain>
    </source>
</reference>
<evidence type="ECO:0000259" key="6">
    <source>
        <dbReference type="PROSITE" id="PS51767"/>
    </source>
</evidence>
<dbReference type="InterPro" id="IPR021109">
    <property type="entry name" value="Peptidase_aspartic_dom_sf"/>
</dbReference>
<evidence type="ECO:0000256" key="1">
    <source>
        <dbReference type="ARBA" id="ARBA00007447"/>
    </source>
</evidence>
<dbReference type="InParanoid" id="D2W0H2"/>
<organism evidence="8">
    <name type="scientific">Naegleria gruberi</name>
    <name type="common">Amoeba</name>
    <dbReference type="NCBI Taxonomy" id="5762"/>
    <lineage>
        <taxon>Eukaryota</taxon>
        <taxon>Discoba</taxon>
        <taxon>Heterolobosea</taxon>
        <taxon>Tetramitia</taxon>
        <taxon>Eutetramitia</taxon>
        <taxon>Vahlkampfiidae</taxon>
        <taxon>Naegleria</taxon>
    </lineage>
</organism>